<feature type="binding site" evidence="19">
    <location>
        <position position="78"/>
    </location>
    <ligand>
        <name>Ca(2+)</name>
        <dbReference type="ChEBI" id="CHEBI:29108"/>
        <label>1</label>
    </ligand>
</feature>
<keyword evidence="11 19" id="KW-0106">Calcium</keyword>
<dbReference type="InterPro" id="IPR019794">
    <property type="entry name" value="Peroxidases_AS"/>
</dbReference>
<keyword evidence="25" id="KW-1185">Reference proteome</keyword>
<name>A0AAW1KYA9_SAPOF</name>
<dbReference type="PRINTS" id="PR00458">
    <property type="entry name" value="PEROXIDASE"/>
</dbReference>
<feature type="site" description="Transition state stabilizer" evidence="20">
    <location>
        <position position="64"/>
    </location>
</feature>
<reference evidence="24" key="1">
    <citation type="submission" date="2024-03" db="EMBL/GenBank/DDBJ databases">
        <title>WGS assembly of Saponaria officinalis var. Norfolk2.</title>
        <authorList>
            <person name="Jenkins J."/>
            <person name="Shu S."/>
            <person name="Grimwood J."/>
            <person name="Barry K."/>
            <person name="Goodstein D."/>
            <person name="Schmutz J."/>
            <person name="Leebens-Mack J."/>
            <person name="Osbourn A."/>
        </authorList>
    </citation>
    <scope>NUCLEOTIDE SEQUENCE [LARGE SCALE GENOMIC DNA]</scope>
    <source>
        <strain evidence="24">JIC</strain>
    </source>
</reference>
<comment type="caution">
    <text evidence="24">The sequence shown here is derived from an EMBL/GenBank/DDBJ whole genome shotgun (WGS) entry which is preliminary data.</text>
</comment>
<comment type="similarity">
    <text evidence="22">Belongs to the peroxidase family. Classical plant (class III) peroxidase subfamily.</text>
</comment>
<protein>
    <recommendedName>
        <fullName evidence="5 22">Peroxidase</fullName>
        <ecNumber evidence="5 22">1.11.1.7</ecNumber>
    </recommendedName>
</protein>
<comment type="subcellular location">
    <subcellularLocation>
        <location evidence="3 22">Secreted</location>
    </subcellularLocation>
</comment>
<proteinExistence type="inferred from homology"/>
<evidence type="ECO:0000256" key="20">
    <source>
        <dbReference type="PIRSR" id="PIRSR600823-4"/>
    </source>
</evidence>
<keyword evidence="10" id="KW-0732">Signal</keyword>
<evidence type="ECO:0000256" key="11">
    <source>
        <dbReference type="ARBA" id="ARBA00022837"/>
    </source>
</evidence>
<feature type="binding site" evidence="19">
    <location>
        <position position="74"/>
    </location>
    <ligand>
        <name>Ca(2+)</name>
        <dbReference type="ChEBI" id="CHEBI:29108"/>
        <label>1</label>
    </ligand>
</feature>
<organism evidence="24 25">
    <name type="scientific">Saponaria officinalis</name>
    <name type="common">Common soapwort</name>
    <name type="synonym">Lychnis saponaria</name>
    <dbReference type="NCBI Taxonomy" id="3572"/>
    <lineage>
        <taxon>Eukaryota</taxon>
        <taxon>Viridiplantae</taxon>
        <taxon>Streptophyta</taxon>
        <taxon>Embryophyta</taxon>
        <taxon>Tracheophyta</taxon>
        <taxon>Spermatophyta</taxon>
        <taxon>Magnoliopsida</taxon>
        <taxon>eudicotyledons</taxon>
        <taxon>Gunneridae</taxon>
        <taxon>Pentapetalae</taxon>
        <taxon>Caryophyllales</taxon>
        <taxon>Caryophyllaceae</taxon>
        <taxon>Caryophylleae</taxon>
        <taxon>Saponaria</taxon>
    </lineage>
</organism>
<feature type="binding site" evidence="19">
    <location>
        <position position="69"/>
    </location>
    <ligand>
        <name>Ca(2+)</name>
        <dbReference type="ChEBI" id="CHEBI:29108"/>
        <label>1</label>
    </ligand>
</feature>
<dbReference type="AlphaFoldDB" id="A0AAW1KYA9"/>
<feature type="disulfide bond" evidence="21">
    <location>
        <begin position="119"/>
        <end position="315"/>
    </location>
</feature>
<sequence length="327" mass="36155">MVSRASVVSALLGIYALSFISSAFAYGLKYNYYDNECDDFEDIVARKVKKAFDKDFTIAAALLRLHFHDCAVRGCDASVLLNYPGSEMKALASQTLRGFEVIEEIKAAVERKCPGIVSCADILTAAARDATYIVGGPFWSNEYGRKDGLISIAGEAEAAPDSEESVSSLIQFYQSLGLTTLDLVILSGAHTIGRSSCAAFQHRLYNYSGTGRPDSSISPRYLNFLRRKCADPSQYAELDPTTPKKFDNTYYTNLQKNMGLLYTDQILKSDHRTARLVNSFASQPDSFPYLFASSMVRLGGVLGDAEEDGEIRLQCSRVNYRKSSKHY</sequence>
<comment type="similarity">
    <text evidence="4">Belongs to the peroxidase family. Ascorbate peroxidase subfamily.</text>
</comment>
<dbReference type="FunFam" id="1.10.420.10:FF:000001">
    <property type="entry name" value="Peroxidase"/>
    <property type="match status" value="1"/>
</dbReference>
<dbReference type="FunFam" id="1.10.520.10:FF:000006">
    <property type="entry name" value="Peroxidase"/>
    <property type="match status" value="1"/>
</dbReference>
<evidence type="ECO:0000256" key="8">
    <source>
        <dbReference type="ARBA" id="ARBA00022617"/>
    </source>
</evidence>
<dbReference type="GO" id="GO:0140825">
    <property type="term" value="F:lactoperoxidase activity"/>
    <property type="evidence" value="ECO:0007669"/>
    <property type="project" value="UniProtKB-EC"/>
</dbReference>
<evidence type="ECO:0000256" key="22">
    <source>
        <dbReference type="RuleBase" id="RU362060"/>
    </source>
</evidence>
<evidence type="ECO:0000256" key="15">
    <source>
        <dbReference type="ARBA" id="ARBA00023180"/>
    </source>
</evidence>
<feature type="disulfide bond" evidence="21">
    <location>
        <begin position="70"/>
        <end position="75"/>
    </location>
</feature>
<evidence type="ECO:0000256" key="3">
    <source>
        <dbReference type="ARBA" id="ARBA00004613"/>
    </source>
</evidence>
<feature type="binding site" evidence="19">
    <location>
        <position position="242"/>
    </location>
    <ligand>
        <name>Ca(2+)</name>
        <dbReference type="ChEBI" id="CHEBI:29108"/>
        <label>2</label>
    </ligand>
</feature>
<accession>A0AAW1KYA9</accession>
<keyword evidence="7 22" id="KW-0575">Peroxidase</keyword>
<feature type="binding site" evidence="19">
    <location>
        <position position="87"/>
    </location>
    <ligand>
        <name>Ca(2+)</name>
        <dbReference type="ChEBI" id="CHEBI:29108"/>
        <label>1</label>
    </ligand>
</feature>
<evidence type="ECO:0000256" key="13">
    <source>
        <dbReference type="ARBA" id="ARBA00023004"/>
    </source>
</evidence>
<feature type="disulfide bond" evidence="21">
    <location>
        <begin position="197"/>
        <end position="229"/>
    </location>
</feature>
<keyword evidence="9 19" id="KW-0479">Metal-binding</keyword>
<dbReference type="Pfam" id="PF00141">
    <property type="entry name" value="peroxidase"/>
    <property type="match status" value="1"/>
</dbReference>
<dbReference type="InterPro" id="IPR010255">
    <property type="entry name" value="Haem_peroxidase_sf"/>
</dbReference>
<feature type="disulfide bond" evidence="21">
    <location>
        <begin position="37"/>
        <end position="113"/>
    </location>
</feature>
<feature type="active site" description="Proton acceptor" evidence="17">
    <location>
        <position position="68"/>
    </location>
</feature>
<feature type="binding site" evidence="19">
    <location>
        <position position="76"/>
    </location>
    <ligand>
        <name>Ca(2+)</name>
        <dbReference type="ChEBI" id="CHEBI:29108"/>
        <label>1</label>
    </ligand>
</feature>
<dbReference type="InterPro" id="IPR000823">
    <property type="entry name" value="Peroxidase_pln"/>
</dbReference>
<keyword evidence="6 22" id="KW-0964">Secreted</keyword>
<dbReference type="Proteomes" id="UP001443914">
    <property type="component" value="Unassembled WGS sequence"/>
</dbReference>
<evidence type="ECO:0000256" key="9">
    <source>
        <dbReference type="ARBA" id="ARBA00022723"/>
    </source>
</evidence>
<comment type="catalytic activity">
    <reaction evidence="1 22">
        <text>2 a phenolic donor + H2O2 = 2 a phenolic radical donor + 2 H2O</text>
        <dbReference type="Rhea" id="RHEA:56136"/>
        <dbReference type="ChEBI" id="CHEBI:15377"/>
        <dbReference type="ChEBI" id="CHEBI:16240"/>
        <dbReference type="ChEBI" id="CHEBI:139520"/>
        <dbReference type="ChEBI" id="CHEBI:139521"/>
        <dbReference type="EC" id="1.11.1.7"/>
    </reaction>
</comment>
<dbReference type="GO" id="GO:0005576">
    <property type="term" value="C:extracellular region"/>
    <property type="evidence" value="ECO:0007669"/>
    <property type="project" value="UniProtKB-SubCell"/>
</dbReference>
<evidence type="ECO:0000256" key="4">
    <source>
        <dbReference type="ARBA" id="ARBA00006873"/>
    </source>
</evidence>
<keyword evidence="12 22" id="KW-0560">Oxidoreductase</keyword>
<evidence type="ECO:0000256" key="2">
    <source>
        <dbReference type="ARBA" id="ARBA00002322"/>
    </source>
</evidence>
<keyword evidence="8 22" id="KW-0349">Heme</keyword>
<evidence type="ECO:0000313" key="24">
    <source>
        <dbReference type="EMBL" id="KAK9726080.1"/>
    </source>
</evidence>
<evidence type="ECO:0000256" key="17">
    <source>
        <dbReference type="PIRSR" id="PIRSR600823-1"/>
    </source>
</evidence>
<dbReference type="Gene3D" id="1.10.520.10">
    <property type="match status" value="1"/>
</dbReference>
<keyword evidence="13 19" id="KW-0408">Iron</keyword>
<comment type="cofactor">
    <cofactor evidence="19 22">
        <name>heme b</name>
        <dbReference type="ChEBI" id="CHEBI:60344"/>
    </cofactor>
    <text evidence="19 22">Binds 1 heme b (iron(II)-protoporphyrin IX) group per subunit.</text>
</comment>
<dbReference type="CDD" id="cd00693">
    <property type="entry name" value="secretory_peroxidase"/>
    <property type="match status" value="1"/>
</dbReference>
<dbReference type="Gene3D" id="1.10.420.10">
    <property type="entry name" value="Peroxidase, domain 2"/>
    <property type="match status" value="1"/>
</dbReference>
<evidence type="ECO:0000256" key="5">
    <source>
        <dbReference type="ARBA" id="ARBA00012313"/>
    </source>
</evidence>
<dbReference type="PROSITE" id="PS50873">
    <property type="entry name" value="PEROXIDASE_4"/>
    <property type="match status" value="1"/>
</dbReference>
<dbReference type="GO" id="GO:0006979">
    <property type="term" value="P:response to oxidative stress"/>
    <property type="evidence" value="ECO:0007669"/>
    <property type="project" value="UniProtKB-UniRule"/>
</dbReference>
<dbReference type="GO" id="GO:0042744">
    <property type="term" value="P:hydrogen peroxide catabolic process"/>
    <property type="evidence" value="ECO:0007669"/>
    <property type="project" value="UniProtKB-KW"/>
</dbReference>
<feature type="binding site" description="axial binding residue" evidence="19">
    <location>
        <position position="190"/>
    </location>
    <ligand>
        <name>heme b</name>
        <dbReference type="ChEBI" id="CHEBI:60344"/>
    </ligand>
    <ligandPart>
        <name>Fe</name>
        <dbReference type="ChEBI" id="CHEBI:18248"/>
    </ligandPart>
</feature>
<dbReference type="InterPro" id="IPR019793">
    <property type="entry name" value="Peroxidases_heam-ligand_BS"/>
</dbReference>
<evidence type="ECO:0000256" key="1">
    <source>
        <dbReference type="ARBA" id="ARBA00000189"/>
    </source>
</evidence>
<gene>
    <name evidence="24" type="ORF">RND81_05G188900</name>
</gene>
<evidence type="ECO:0000313" key="25">
    <source>
        <dbReference type="Proteomes" id="UP001443914"/>
    </source>
</evidence>
<dbReference type="InterPro" id="IPR033905">
    <property type="entry name" value="Secretory_peroxidase"/>
</dbReference>
<evidence type="ECO:0000256" key="18">
    <source>
        <dbReference type="PIRSR" id="PIRSR600823-2"/>
    </source>
</evidence>
<keyword evidence="16 22" id="KW-0376">Hydrogen peroxide</keyword>
<feature type="binding site" evidence="18">
    <location>
        <position position="160"/>
    </location>
    <ligand>
        <name>substrate</name>
    </ligand>
</feature>
<dbReference type="SUPFAM" id="SSF48113">
    <property type="entry name" value="Heme-dependent peroxidases"/>
    <property type="match status" value="1"/>
</dbReference>
<dbReference type="PROSITE" id="PS00436">
    <property type="entry name" value="PEROXIDASE_2"/>
    <property type="match status" value="1"/>
</dbReference>
<evidence type="ECO:0000256" key="10">
    <source>
        <dbReference type="ARBA" id="ARBA00022729"/>
    </source>
</evidence>
<dbReference type="PANTHER" id="PTHR31517">
    <property type="match status" value="1"/>
</dbReference>
<evidence type="ECO:0000256" key="21">
    <source>
        <dbReference type="PIRSR" id="PIRSR600823-5"/>
    </source>
</evidence>
<dbReference type="PROSITE" id="PS00435">
    <property type="entry name" value="PEROXIDASE_1"/>
    <property type="match status" value="1"/>
</dbReference>
<feature type="binding site" evidence="19">
    <location>
        <position position="239"/>
    </location>
    <ligand>
        <name>Ca(2+)</name>
        <dbReference type="ChEBI" id="CHEBI:29108"/>
        <label>2</label>
    </ligand>
</feature>
<dbReference type="EMBL" id="JBDFQZ010000005">
    <property type="protein sequence ID" value="KAK9726080.1"/>
    <property type="molecule type" value="Genomic_DNA"/>
</dbReference>
<evidence type="ECO:0000256" key="19">
    <source>
        <dbReference type="PIRSR" id="PIRSR600823-3"/>
    </source>
</evidence>
<evidence type="ECO:0000256" key="12">
    <source>
        <dbReference type="ARBA" id="ARBA00023002"/>
    </source>
</evidence>
<evidence type="ECO:0000256" key="16">
    <source>
        <dbReference type="ARBA" id="ARBA00023324"/>
    </source>
</evidence>
<keyword evidence="14 21" id="KW-1015">Disulfide bond</keyword>
<evidence type="ECO:0000256" key="7">
    <source>
        <dbReference type="ARBA" id="ARBA00022559"/>
    </source>
</evidence>
<comment type="cofactor">
    <cofactor evidence="19 22">
        <name>Ca(2+)</name>
        <dbReference type="ChEBI" id="CHEBI:29108"/>
    </cofactor>
    <text evidence="19 22">Binds 2 calcium ions per subunit.</text>
</comment>
<dbReference type="GO" id="GO:0046872">
    <property type="term" value="F:metal ion binding"/>
    <property type="evidence" value="ECO:0007669"/>
    <property type="project" value="UniProtKB-UniRule"/>
</dbReference>
<feature type="binding site" evidence="19">
    <location>
        <position position="72"/>
    </location>
    <ligand>
        <name>Ca(2+)</name>
        <dbReference type="ChEBI" id="CHEBI:29108"/>
        <label>1</label>
    </ligand>
</feature>
<dbReference type="InterPro" id="IPR002016">
    <property type="entry name" value="Haem_peroxidase"/>
</dbReference>
<feature type="domain" description="Plant heme peroxidase family profile" evidence="23">
    <location>
        <begin position="27"/>
        <end position="319"/>
    </location>
</feature>
<evidence type="ECO:0000256" key="6">
    <source>
        <dbReference type="ARBA" id="ARBA00022525"/>
    </source>
</evidence>
<feature type="binding site" evidence="19">
    <location>
        <position position="247"/>
    </location>
    <ligand>
        <name>Ca(2+)</name>
        <dbReference type="ChEBI" id="CHEBI:29108"/>
        <label>2</label>
    </ligand>
</feature>
<evidence type="ECO:0000256" key="14">
    <source>
        <dbReference type="ARBA" id="ARBA00023157"/>
    </source>
</evidence>
<dbReference type="EC" id="1.11.1.7" evidence="5 22"/>
<dbReference type="PRINTS" id="PR00461">
    <property type="entry name" value="PLPEROXIDASE"/>
</dbReference>
<dbReference type="GO" id="GO:0020037">
    <property type="term" value="F:heme binding"/>
    <property type="evidence" value="ECO:0007669"/>
    <property type="project" value="UniProtKB-UniRule"/>
</dbReference>
<comment type="function">
    <text evidence="2">Removal of H(2)O(2), oxidation of toxic reductants, biosynthesis and degradation of lignin, suberization, auxin catabolism, response to environmental stresses such as wounding, pathogen attack and oxidative stress. These functions might be dependent on each isozyme/isoform in each plant tissue.</text>
</comment>
<keyword evidence="15" id="KW-0325">Glycoprotein</keyword>
<dbReference type="PANTHER" id="PTHR31517:SF17">
    <property type="entry name" value="PEROXIDASE 6"/>
    <property type="match status" value="1"/>
</dbReference>
<feature type="binding site" evidence="19">
    <location>
        <position position="191"/>
    </location>
    <ligand>
        <name>Ca(2+)</name>
        <dbReference type="ChEBI" id="CHEBI:29108"/>
        <label>2</label>
    </ligand>
</feature>
<evidence type="ECO:0000259" key="23">
    <source>
        <dbReference type="PROSITE" id="PS50873"/>
    </source>
</evidence>